<comment type="catalytic activity">
    <reaction evidence="22">
        <text>1,3-dihexadecanoyl-2-(9Z-octadecenoyl)glycerol + H2O = 1-hexadecanoyl-2-(9Z-octadecenoyl)-glycerol + hexadecanoate + H(+)</text>
        <dbReference type="Rhea" id="RHEA:40979"/>
        <dbReference type="ChEBI" id="CHEBI:7896"/>
        <dbReference type="ChEBI" id="CHEBI:15377"/>
        <dbReference type="ChEBI" id="CHEBI:15378"/>
        <dbReference type="ChEBI" id="CHEBI:75585"/>
        <dbReference type="ChEBI" id="CHEBI:75688"/>
    </reaction>
    <physiologicalReaction direction="left-to-right" evidence="22">
        <dbReference type="Rhea" id="RHEA:40980"/>
    </physiologicalReaction>
</comment>
<comment type="catalytic activity">
    <reaction evidence="23">
        <text>1-(9Z-octadecenoyl)-glycerol + H2O = glycerol + (9Z)-octadecenoate + H(+)</text>
        <dbReference type="Rhea" id="RHEA:38487"/>
        <dbReference type="ChEBI" id="CHEBI:15377"/>
        <dbReference type="ChEBI" id="CHEBI:15378"/>
        <dbReference type="ChEBI" id="CHEBI:17754"/>
        <dbReference type="ChEBI" id="CHEBI:30823"/>
        <dbReference type="ChEBI" id="CHEBI:75342"/>
    </reaction>
    <physiologicalReaction direction="left-to-right" evidence="23">
        <dbReference type="Rhea" id="RHEA:38488"/>
    </physiologicalReaction>
</comment>
<comment type="catalytic activity">
    <reaction evidence="26">
        <text>1-hexadecanoyl-2-(9Z-octadecenoyl)-sn-glycero-3-phospho-(1'-sn-glycerol) + H2O = 1-hexadecanoyl-sn-glycero-3-phospho-(1'-sn-glycerol) + (9Z)-octadecenoate + H(+)</text>
        <dbReference type="Rhea" id="RHEA:40919"/>
        <dbReference type="ChEBI" id="CHEBI:15377"/>
        <dbReference type="ChEBI" id="CHEBI:15378"/>
        <dbReference type="ChEBI" id="CHEBI:30823"/>
        <dbReference type="ChEBI" id="CHEBI:72841"/>
        <dbReference type="ChEBI" id="CHEBI:75158"/>
    </reaction>
    <physiologicalReaction direction="left-to-right" evidence="26">
        <dbReference type="Rhea" id="RHEA:40920"/>
    </physiologicalReaction>
</comment>
<comment type="catalytic activity">
    <reaction evidence="33">
        <text>a 1-acyl-sn-glycero-3-phosphocholine + H2O = sn-glycerol 3-phosphocholine + a fatty acid + H(+)</text>
        <dbReference type="Rhea" id="RHEA:15177"/>
        <dbReference type="ChEBI" id="CHEBI:15377"/>
        <dbReference type="ChEBI" id="CHEBI:15378"/>
        <dbReference type="ChEBI" id="CHEBI:16870"/>
        <dbReference type="ChEBI" id="CHEBI:28868"/>
        <dbReference type="ChEBI" id="CHEBI:58168"/>
        <dbReference type="EC" id="3.1.1.5"/>
    </reaction>
    <physiologicalReaction direction="left-to-right" evidence="33">
        <dbReference type="Rhea" id="RHEA:15178"/>
    </physiologicalReaction>
</comment>
<keyword evidence="9" id="KW-1133">Transmembrane helix</keyword>
<evidence type="ECO:0000256" key="17">
    <source>
        <dbReference type="ARBA" id="ARBA00031182"/>
    </source>
</evidence>
<evidence type="ECO:0000256" key="27">
    <source>
        <dbReference type="ARBA" id="ARBA00048049"/>
    </source>
</evidence>
<dbReference type="InterPro" id="IPR038885">
    <property type="entry name" value="PLB1"/>
</dbReference>
<keyword evidence="8" id="KW-0378">Hydrolase</keyword>
<feature type="region of interest" description="Disordered" evidence="43">
    <location>
        <begin position="53"/>
        <end position="83"/>
    </location>
</feature>
<dbReference type="Pfam" id="PF00657">
    <property type="entry name" value="Lipase_GDSL"/>
    <property type="match status" value="1"/>
</dbReference>
<comment type="catalytic activity">
    <reaction evidence="38">
        <text>1-O-hexadecyl-2-(9Z)-octadecenoyl-sn-glycero-3-phosphocholine + H2O = 1-O-hexadecyl-sn-glycero-3-phosphocholine + (9Z)-octadecenoate + H(+)</text>
        <dbReference type="Rhea" id="RHEA:40915"/>
        <dbReference type="ChEBI" id="CHEBI:15377"/>
        <dbReference type="ChEBI" id="CHEBI:15378"/>
        <dbReference type="ChEBI" id="CHEBI:30823"/>
        <dbReference type="ChEBI" id="CHEBI:34112"/>
        <dbReference type="ChEBI" id="CHEBI:64496"/>
    </reaction>
    <physiologicalReaction direction="left-to-right" evidence="38">
        <dbReference type="Rhea" id="RHEA:40916"/>
    </physiologicalReaction>
</comment>
<dbReference type="CDD" id="cd01824">
    <property type="entry name" value="Phospholipase_B_like"/>
    <property type="match status" value="1"/>
</dbReference>
<evidence type="ECO:0000256" key="15">
    <source>
        <dbReference type="ARBA" id="ARBA00023422"/>
    </source>
</evidence>
<name>A0A2J7RI88_9NEOP</name>
<evidence type="ECO:0000313" key="45">
    <source>
        <dbReference type="EMBL" id="PNF40543.1"/>
    </source>
</evidence>
<comment type="catalytic activity">
    <reaction evidence="39">
        <text>1-hexadecanoyl-2-(9Z)-octadecenoyl-3-octadecanoyl-sn-glycerol + H2O = 1-hexadecanoyl-3-octadecanoyl-sn-glycerol + (9Z)-octadecenoate + H(+)</text>
        <dbReference type="Rhea" id="RHEA:41103"/>
        <dbReference type="ChEBI" id="CHEBI:15377"/>
        <dbReference type="ChEBI" id="CHEBI:15378"/>
        <dbReference type="ChEBI" id="CHEBI:30823"/>
        <dbReference type="ChEBI" id="CHEBI:77623"/>
        <dbReference type="ChEBI" id="CHEBI:77624"/>
    </reaction>
    <physiologicalReaction direction="left-to-right" evidence="39">
        <dbReference type="Rhea" id="RHEA:41104"/>
    </physiologicalReaction>
</comment>
<evidence type="ECO:0000256" key="32">
    <source>
        <dbReference type="ARBA" id="ARBA00048386"/>
    </source>
</evidence>
<comment type="catalytic activity">
    <reaction evidence="25">
        <text>2,3-di-(9Z)-octadecenoyl-sn-glycerol + H2O = 3-(9Z-octadecenoyl)-sn-glycerol + (9Z)-octadecenoate + H(+)</text>
        <dbReference type="Rhea" id="RHEA:42604"/>
        <dbReference type="ChEBI" id="CHEBI:15377"/>
        <dbReference type="ChEBI" id="CHEBI:15378"/>
        <dbReference type="ChEBI" id="CHEBI:30823"/>
        <dbReference type="ChEBI" id="CHEBI:75824"/>
        <dbReference type="ChEBI" id="CHEBI:75938"/>
    </reaction>
    <physiologicalReaction direction="left-to-right" evidence="25">
        <dbReference type="Rhea" id="RHEA:42605"/>
    </physiologicalReaction>
</comment>
<comment type="catalytic activity">
    <reaction evidence="42">
        <text>2-(9Z-octadecenoyl)-glycerol + H2O = glycerol + (9Z)-octadecenoate + H(+)</text>
        <dbReference type="Rhea" id="RHEA:38491"/>
        <dbReference type="ChEBI" id="CHEBI:15377"/>
        <dbReference type="ChEBI" id="CHEBI:15378"/>
        <dbReference type="ChEBI" id="CHEBI:17754"/>
        <dbReference type="ChEBI" id="CHEBI:30823"/>
        <dbReference type="ChEBI" id="CHEBI:73990"/>
    </reaction>
    <physiologicalReaction direction="left-to-right" evidence="42">
        <dbReference type="Rhea" id="RHEA:38492"/>
    </physiologicalReaction>
</comment>
<dbReference type="OrthoDB" id="10265800at2759"/>
<evidence type="ECO:0000256" key="36">
    <source>
        <dbReference type="ARBA" id="ARBA00048699"/>
    </source>
</evidence>
<evidence type="ECO:0000256" key="33">
    <source>
        <dbReference type="ARBA" id="ARBA00048454"/>
    </source>
</evidence>
<comment type="catalytic activity">
    <reaction evidence="31">
        <text>1-octadecanoyl-2-(9Z,12Z)-octadecadienoyl-sn-glycerol + H2O = 1-octadecanoyl-sn-glycerol + (9Z,12Z)-octadecadienoate + H(+)</text>
        <dbReference type="Rhea" id="RHEA:40927"/>
        <dbReference type="ChEBI" id="CHEBI:15377"/>
        <dbReference type="ChEBI" id="CHEBI:15378"/>
        <dbReference type="ChEBI" id="CHEBI:30245"/>
        <dbReference type="ChEBI" id="CHEBI:75550"/>
        <dbReference type="ChEBI" id="CHEBI:77097"/>
    </reaction>
    <physiologicalReaction direction="left-to-right" evidence="31">
        <dbReference type="Rhea" id="RHEA:40928"/>
    </physiologicalReaction>
</comment>
<dbReference type="EMBL" id="NEVH01003505">
    <property type="protein sequence ID" value="PNF40540.1"/>
    <property type="molecule type" value="Genomic_DNA"/>
</dbReference>
<evidence type="ECO:0000256" key="4">
    <source>
        <dbReference type="ARBA" id="ARBA00022475"/>
    </source>
</evidence>
<comment type="catalytic activity">
    <reaction evidence="13">
        <text>a triacylglycerol + H2O = a diacylglycerol + a fatty acid + H(+)</text>
        <dbReference type="Rhea" id="RHEA:12044"/>
        <dbReference type="ChEBI" id="CHEBI:15377"/>
        <dbReference type="ChEBI" id="CHEBI:15378"/>
        <dbReference type="ChEBI" id="CHEBI:17855"/>
        <dbReference type="ChEBI" id="CHEBI:18035"/>
        <dbReference type="ChEBI" id="CHEBI:28868"/>
        <dbReference type="EC" id="3.1.1.3"/>
    </reaction>
    <physiologicalReaction direction="left-to-right" evidence="13">
        <dbReference type="Rhea" id="RHEA:12045"/>
    </physiologicalReaction>
</comment>
<evidence type="ECO:0000256" key="39">
    <source>
        <dbReference type="ARBA" id="ARBA00048939"/>
    </source>
</evidence>
<dbReference type="SUPFAM" id="SSF52266">
    <property type="entry name" value="SGNH hydrolase"/>
    <property type="match status" value="1"/>
</dbReference>
<comment type="caution">
    <text evidence="45">The sequence shown here is derived from an EMBL/GenBank/DDBJ whole genome shotgun (WGS) entry which is preliminary data.</text>
</comment>
<dbReference type="EMBL" id="NEVH01003505">
    <property type="protein sequence ID" value="PNF40541.1"/>
    <property type="molecule type" value="Genomic_DNA"/>
</dbReference>
<feature type="compositionally biased region" description="Polar residues" evidence="43">
    <location>
        <begin position="57"/>
        <end position="75"/>
    </location>
</feature>
<evidence type="ECO:0000256" key="35">
    <source>
        <dbReference type="ARBA" id="ARBA00048656"/>
    </source>
</evidence>
<evidence type="ECO:0000256" key="37">
    <source>
        <dbReference type="ARBA" id="ARBA00048869"/>
    </source>
</evidence>
<evidence type="ECO:0000256" key="2">
    <source>
        <dbReference type="ARBA" id="ARBA00009979"/>
    </source>
</evidence>
<comment type="catalytic activity">
    <reaction evidence="15">
        <text>a 1,2-diacyl-sn-glycero-3-phosphocholine + H2O = a 1-acyl-sn-glycero-3-phosphocholine + a fatty acid + H(+)</text>
        <dbReference type="Rhea" id="RHEA:15801"/>
        <dbReference type="ChEBI" id="CHEBI:15377"/>
        <dbReference type="ChEBI" id="CHEBI:15378"/>
        <dbReference type="ChEBI" id="CHEBI:28868"/>
        <dbReference type="ChEBI" id="CHEBI:57643"/>
        <dbReference type="ChEBI" id="CHEBI:58168"/>
        <dbReference type="EC" id="3.1.1.4"/>
    </reaction>
    <physiologicalReaction direction="left-to-right" evidence="15">
        <dbReference type="Rhea" id="RHEA:15802"/>
    </physiologicalReaction>
</comment>
<evidence type="ECO:0000256" key="12">
    <source>
        <dbReference type="ARBA" id="ARBA00023180"/>
    </source>
</evidence>
<evidence type="ECO:0000256" key="44">
    <source>
        <dbReference type="SAM" id="SignalP"/>
    </source>
</evidence>
<dbReference type="GO" id="GO:0004622">
    <property type="term" value="F:phosphatidylcholine lysophospholipase activity"/>
    <property type="evidence" value="ECO:0007669"/>
    <property type="project" value="UniProtKB-EC"/>
</dbReference>
<keyword evidence="6 44" id="KW-0732">Signal</keyword>
<dbReference type="GO" id="GO:0004623">
    <property type="term" value="F:phospholipase A2 activity"/>
    <property type="evidence" value="ECO:0007669"/>
    <property type="project" value="UniProtKB-EC"/>
</dbReference>
<evidence type="ECO:0000313" key="46">
    <source>
        <dbReference type="Proteomes" id="UP000235965"/>
    </source>
</evidence>
<evidence type="ECO:0000256" key="19">
    <source>
        <dbReference type="ARBA" id="ARBA00033022"/>
    </source>
</evidence>
<comment type="catalytic activity">
    <reaction evidence="37">
        <text>1,3-dihexadecanoyl-2-(9Z-octadecenoyl)glycerol + H2O = 1,3-dihexadecanoylglycerol + (9Z)-octadecenoate + H(+)</text>
        <dbReference type="Rhea" id="RHEA:40983"/>
        <dbReference type="ChEBI" id="CHEBI:15377"/>
        <dbReference type="ChEBI" id="CHEBI:15378"/>
        <dbReference type="ChEBI" id="CHEBI:30823"/>
        <dbReference type="ChEBI" id="CHEBI:75688"/>
        <dbReference type="ChEBI" id="CHEBI:77619"/>
    </reaction>
    <physiologicalReaction direction="left-to-right" evidence="37">
        <dbReference type="Rhea" id="RHEA:40984"/>
    </physiologicalReaction>
</comment>
<comment type="catalytic activity">
    <reaction evidence="30">
        <text>1-hexadecanoyl-2-(9Z,12Z-octadecadienoyl)-sn-glycero-3-phosphocholine + H2O = 2-(9Z,12Z-octadecadienoyl)-sn-glycero-3-phosphocholine + hexadecanoate + H(+)</text>
        <dbReference type="Rhea" id="RHEA:40971"/>
        <dbReference type="ChEBI" id="CHEBI:7896"/>
        <dbReference type="ChEBI" id="CHEBI:15377"/>
        <dbReference type="ChEBI" id="CHEBI:15378"/>
        <dbReference type="ChEBI" id="CHEBI:73002"/>
        <dbReference type="ChEBI" id="CHEBI:76084"/>
    </reaction>
    <physiologicalReaction direction="left-to-right" evidence="30">
        <dbReference type="Rhea" id="RHEA:40972"/>
    </physiologicalReaction>
</comment>
<evidence type="ECO:0000256" key="30">
    <source>
        <dbReference type="ARBA" id="ARBA00048362"/>
    </source>
</evidence>
<evidence type="ECO:0000256" key="31">
    <source>
        <dbReference type="ARBA" id="ARBA00048374"/>
    </source>
</evidence>
<comment type="subcellular location">
    <subcellularLocation>
        <location evidence="1">Apical cell membrane</location>
        <topology evidence="1">Single-pass type I membrane protein</topology>
    </subcellularLocation>
</comment>
<reference evidence="45 46" key="1">
    <citation type="submission" date="2017-12" db="EMBL/GenBank/DDBJ databases">
        <title>Hemimetabolous genomes reveal molecular basis of termite eusociality.</title>
        <authorList>
            <person name="Harrison M.C."/>
            <person name="Jongepier E."/>
            <person name="Robertson H.M."/>
            <person name="Arning N."/>
            <person name="Bitard-Feildel T."/>
            <person name="Chao H."/>
            <person name="Childers C.P."/>
            <person name="Dinh H."/>
            <person name="Doddapaneni H."/>
            <person name="Dugan S."/>
            <person name="Gowin J."/>
            <person name="Greiner C."/>
            <person name="Han Y."/>
            <person name="Hu H."/>
            <person name="Hughes D.S.T."/>
            <person name="Huylmans A.-K."/>
            <person name="Kemena C."/>
            <person name="Kremer L.P.M."/>
            <person name="Lee S.L."/>
            <person name="Lopez-Ezquerra A."/>
            <person name="Mallet L."/>
            <person name="Monroy-Kuhn J.M."/>
            <person name="Moser A."/>
            <person name="Murali S.C."/>
            <person name="Muzny D.M."/>
            <person name="Otani S."/>
            <person name="Piulachs M.-D."/>
            <person name="Poelchau M."/>
            <person name="Qu J."/>
            <person name="Schaub F."/>
            <person name="Wada-Katsumata A."/>
            <person name="Worley K.C."/>
            <person name="Xie Q."/>
            <person name="Ylla G."/>
            <person name="Poulsen M."/>
            <person name="Gibbs R.A."/>
            <person name="Schal C."/>
            <person name="Richards S."/>
            <person name="Belles X."/>
            <person name="Korb J."/>
            <person name="Bornberg-Bauer E."/>
        </authorList>
    </citation>
    <scope>NUCLEOTIDE SEQUENCE [LARGE SCALE GENOMIC DNA]</scope>
    <source>
        <tissue evidence="45">Whole body</tissue>
    </source>
</reference>
<comment type="catalytic activity">
    <reaction evidence="35">
        <text>1-hexadecanoyl-sn-glycero-3-phosphocholine + H2O = sn-glycerol 3-phosphocholine + hexadecanoate + H(+)</text>
        <dbReference type="Rhea" id="RHEA:40435"/>
        <dbReference type="ChEBI" id="CHEBI:7896"/>
        <dbReference type="ChEBI" id="CHEBI:15377"/>
        <dbReference type="ChEBI" id="CHEBI:15378"/>
        <dbReference type="ChEBI" id="CHEBI:16870"/>
        <dbReference type="ChEBI" id="CHEBI:72998"/>
    </reaction>
    <physiologicalReaction direction="left-to-right" evidence="35">
        <dbReference type="Rhea" id="RHEA:40436"/>
    </physiologicalReaction>
</comment>
<keyword evidence="4" id="KW-1003">Cell membrane</keyword>
<keyword evidence="11" id="KW-0472">Membrane</keyword>
<evidence type="ECO:0000256" key="38">
    <source>
        <dbReference type="ARBA" id="ARBA00048872"/>
    </source>
</evidence>
<evidence type="ECO:0000256" key="8">
    <source>
        <dbReference type="ARBA" id="ARBA00022801"/>
    </source>
</evidence>
<comment type="catalytic activity">
    <reaction evidence="24">
        <text>1-hexadecanoyl-2-(9Z)-octadecenoyl-3-octadecanoyl-sn-glycerol + H2O = 1-hexadecanoyl-2-(9Z-octadecenoyl)-sn-glycerol + octadecanoate + H(+)</text>
        <dbReference type="Rhea" id="RHEA:41111"/>
        <dbReference type="ChEBI" id="CHEBI:15377"/>
        <dbReference type="ChEBI" id="CHEBI:15378"/>
        <dbReference type="ChEBI" id="CHEBI:25629"/>
        <dbReference type="ChEBI" id="CHEBI:75466"/>
        <dbReference type="ChEBI" id="CHEBI:77623"/>
    </reaction>
    <physiologicalReaction direction="left-to-right" evidence="24">
        <dbReference type="Rhea" id="RHEA:41112"/>
    </physiologicalReaction>
</comment>
<evidence type="ECO:0000256" key="29">
    <source>
        <dbReference type="ARBA" id="ARBA00048227"/>
    </source>
</evidence>
<organism evidence="45 46">
    <name type="scientific">Cryptotermes secundus</name>
    <dbReference type="NCBI Taxonomy" id="105785"/>
    <lineage>
        <taxon>Eukaryota</taxon>
        <taxon>Metazoa</taxon>
        <taxon>Ecdysozoa</taxon>
        <taxon>Arthropoda</taxon>
        <taxon>Hexapoda</taxon>
        <taxon>Insecta</taxon>
        <taxon>Pterygota</taxon>
        <taxon>Neoptera</taxon>
        <taxon>Polyneoptera</taxon>
        <taxon>Dictyoptera</taxon>
        <taxon>Blattodea</taxon>
        <taxon>Blattoidea</taxon>
        <taxon>Termitoidae</taxon>
        <taxon>Kalotermitidae</taxon>
        <taxon>Cryptotermitinae</taxon>
        <taxon>Cryptotermes</taxon>
    </lineage>
</organism>
<evidence type="ECO:0000256" key="9">
    <source>
        <dbReference type="ARBA" id="ARBA00022989"/>
    </source>
</evidence>
<dbReference type="STRING" id="105785.A0A2J7RI88"/>
<evidence type="ECO:0000256" key="41">
    <source>
        <dbReference type="ARBA" id="ARBA00049372"/>
    </source>
</evidence>
<dbReference type="Gene3D" id="3.40.50.1110">
    <property type="entry name" value="SGNH hydrolase"/>
    <property type="match status" value="1"/>
</dbReference>
<evidence type="ECO:0000256" key="23">
    <source>
        <dbReference type="ARBA" id="ARBA00047438"/>
    </source>
</evidence>
<dbReference type="InterPro" id="IPR035547">
    <property type="entry name" value="Phospholipase_B"/>
</dbReference>
<dbReference type="PANTHER" id="PTHR21325:SF31">
    <property type="entry name" value="GH22081P-RELATED"/>
    <property type="match status" value="1"/>
</dbReference>
<gene>
    <name evidence="45" type="ORF">B7P43_G08164</name>
</gene>
<comment type="catalytic activity">
    <reaction evidence="36">
        <text>1-hexadecanoyl-2-(9Z-octadecenoyl)-sn-glycero-3-phosphocholine + H2O = 1-hexadecanoyl-sn-glycero-3-phosphocholine + (9Z)-octadecenoate + H(+)</text>
        <dbReference type="Rhea" id="RHEA:38779"/>
        <dbReference type="ChEBI" id="CHEBI:15377"/>
        <dbReference type="ChEBI" id="CHEBI:15378"/>
        <dbReference type="ChEBI" id="CHEBI:30823"/>
        <dbReference type="ChEBI" id="CHEBI:72998"/>
        <dbReference type="ChEBI" id="CHEBI:73001"/>
    </reaction>
    <physiologicalReaction direction="left-to-right" evidence="36">
        <dbReference type="Rhea" id="RHEA:38780"/>
    </physiologicalReaction>
</comment>
<evidence type="ECO:0000256" key="18">
    <source>
        <dbReference type="ARBA" id="ARBA00031485"/>
    </source>
</evidence>
<dbReference type="GO" id="GO:0004806">
    <property type="term" value="F:triacylglycerol lipase activity"/>
    <property type="evidence" value="ECO:0007669"/>
    <property type="project" value="UniProtKB-EC"/>
</dbReference>
<evidence type="ECO:0000256" key="25">
    <source>
        <dbReference type="ARBA" id="ARBA00048011"/>
    </source>
</evidence>
<evidence type="ECO:0000256" key="3">
    <source>
        <dbReference type="ARBA" id="ARBA00015133"/>
    </source>
</evidence>
<evidence type="ECO:0000256" key="43">
    <source>
        <dbReference type="SAM" id="MobiDB-lite"/>
    </source>
</evidence>
<keyword evidence="46" id="KW-1185">Reference proteome</keyword>
<evidence type="ECO:0000256" key="24">
    <source>
        <dbReference type="ARBA" id="ARBA00047459"/>
    </source>
</evidence>
<comment type="catalytic activity">
    <reaction evidence="34">
        <text>1-hexadecanoyl-2-(9Z-octadecenoyl)-sn-glycero-3-phosphoethanolamine + H2O = 1-hexadecanoyl-sn-glycero-3-phosphoethanolamine + (9Z)-octadecenoate + H(+)</text>
        <dbReference type="Rhea" id="RHEA:40911"/>
        <dbReference type="ChEBI" id="CHEBI:15377"/>
        <dbReference type="ChEBI" id="CHEBI:15378"/>
        <dbReference type="ChEBI" id="CHEBI:30823"/>
        <dbReference type="ChEBI" id="CHEBI:73004"/>
        <dbReference type="ChEBI" id="CHEBI:73007"/>
    </reaction>
    <physiologicalReaction direction="left-to-right" evidence="34">
        <dbReference type="Rhea" id="RHEA:40912"/>
    </physiologicalReaction>
</comment>
<feature type="signal peptide" evidence="44">
    <location>
        <begin position="1"/>
        <end position="21"/>
    </location>
</feature>
<evidence type="ECO:0000256" key="42">
    <source>
        <dbReference type="ARBA" id="ARBA00049461"/>
    </source>
</evidence>
<keyword evidence="12" id="KW-0325">Glycoprotein</keyword>
<comment type="catalytic activity">
    <reaction evidence="40">
        <text>1,2-dihexadecanoyl-sn-glycero-3-phosphocholine + 2 H2O = sn-glycerol 3-phosphocholine + 2 hexadecanoate + 2 H(+)</text>
        <dbReference type="Rhea" id="RHEA:40975"/>
        <dbReference type="ChEBI" id="CHEBI:7896"/>
        <dbReference type="ChEBI" id="CHEBI:15377"/>
        <dbReference type="ChEBI" id="CHEBI:15378"/>
        <dbReference type="ChEBI" id="CHEBI:16870"/>
        <dbReference type="ChEBI" id="CHEBI:72999"/>
    </reaction>
    <physiologicalReaction direction="left-to-right" evidence="40">
        <dbReference type="Rhea" id="RHEA:40976"/>
    </physiologicalReaction>
</comment>
<evidence type="ECO:0000256" key="7">
    <source>
        <dbReference type="ARBA" id="ARBA00022737"/>
    </source>
</evidence>
<evidence type="ECO:0000256" key="21">
    <source>
        <dbReference type="ARBA" id="ARBA00047324"/>
    </source>
</evidence>
<comment type="catalytic activity">
    <reaction evidence="29">
        <text>1,2-dihexadecanoyl-sn-glycero-3-phosphocholine + H2O = 1-hexadecanoyl-sn-glycero-3-phosphocholine + hexadecanoate + H(+)</text>
        <dbReference type="Rhea" id="RHEA:41223"/>
        <dbReference type="ChEBI" id="CHEBI:7896"/>
        <dbReference type="ChEBI" id="CHEBI:15377"/>
        <dbReference type="ChEBI" id="CHEBI:15378"/>
        <dbReference type="ChEBI" id="CHEBI:72998"/>
        <dbReference type="ChEBI" id="CHEBI:72999"/>
    </reaction>
    <physiologicalReaction direction="left-to-right" evidence="29">
        <dbReference type="Rhea" id="RHEA:41224"/>
    </physiologicalReaction>
</comment>
<evidence type="ECO:0000256" key="11">
    <source>
        <dbReference type="ARBA" id="ARBA00023136"/>
    </source>
</evidence>
<comment type="catalytic activity">
    <reaction evidence="27">
        <text>a 1-O-alkyl-2-acyl-sn-glycero-3-phosphocholine + H2O = a 1-O-alkyl-sn-glycero-3-phosphocholine + a fatty acid + H(+)</text>
        <dbReference type="Rhea" id="RHEA:36231"/>
        <dbReference type="ChEBI" id="CHEBI:15377"/>
        <dbReference type="ChEBI" id="CHEBI:15378"/>
        <dbReference type="ChEBI" id="CHEBI:28868"/>
        <dbReference type="ChEBI" id="CHEBI:30909"/>
        <dbReference type="ChEBI" id="CHEBI:36702"/>
        <dbReference type="EC" id="3.1.1.4"/>
    </reaction>
    <physiologicalReaction direction="left-to-right" evidence="27">
        <dbReference type="Rhea" id="RHEA:36232"/>
    </physiologicalReaction>
</comment>
<dbReference type="InterPro" id="IPR036514">
    <property type="entry name" value="SGNH_hydro_sf"/>
</dbReference>
<evidence type="ECO:0000256" key="13">
    <source>
        <dbReference type="ARBA" id="ARBA00023369"/>
    </source>
</evidence>
<protein>
    <recommendedName>
        <fullName evidence="3">Phospholipase B1, membrane-associated</fullName>
    </recommendedName>
    <alternativeName>
        <fullName evidence="16">Lysophospholipase</fullName>
    </alternativeName>
    <alternativeName>
        <fullName evidence="17">Phospholipase A2</fullName>
    </alternativeName>
    <alternativeName>
        <fullName evidence="19">Phospholipase B/lipase</fullName>
    </alternativeName>
    <alternativeName>
        <fullName evidence="18">Triacylglycerol lipase</fullName>
    </alternativeName>
</protein>
<comment type="catalytic activity">
    <reaction evidence="21">
        <text>1-hexadecanoyl-2-(9Z)-octadecenoyl-3-octadecanoyl-sn-glycerol + H2O = 2-(9Z-octadecenoyl)-3-octadecanoyl-sn-glycerol + hexadecanoate + H(+)</text>
        <dbReference type="Rhea" id="RHEA:41107"/>
        <dbReference type="ChEBI" id="CHEBI:7896"/>
        <dbReference type="ChEBI" id="CHEBI:15377"/>
        <dbReference type="ChEBI" id="CHEBI:15378"/>
        <dbReference type="ChEBI" id="CHEBI:75558"/>
        <dbReference type="ChEBI" id="CHEBI:77623"/>
    </reaction>
    <physiologicalReaction direction="left-to-right" evidence="21">
        <dbReference type="Rhea" id="RHEA:41108"/>
    </physiologicalReaction>
</comment>
<comment type="catalytic activity">
    <reaction evidence="14">
        <text>1-hexadecanoyl-2-(9Z,12Z-octadecadienoyl)-sn-glycero-3-phosphocholine + H2O = (9Z,12Z)-octadecadienoate + 1-hexadecanoyl-sn-glycero-3-phosphocholine + H(+)</text>
        <dbReference type="Rhea" id="RHEA:40811"/>
        <dbReference type="ChEBI" id="CHEBI:15377"/>
        <dbReference type="ChEBI" id="CHEBI:15378"/>
        <dbReference type="ChEBI" id="CHEBI:30245"/>
        <dbReference type="ChEBI" id="CHEBI:72998"/>
        <dbReference type="ChEBI" id="CHEBI:73002"/>
    </reaction>
    <physiologicalReaction direction="left-to-right" evidence="14">
        <dbReference type="Rhea" id="RHEA:40812"/>
    </physiologicalReaction>
</comment>
<dbReference type="GO" id="GO:0006644">
    <property type="term" value="P:phospholipid metabolic process"/>
    <property type="evidence" value="ECO:0007669"/>
    <property type="project" value="TreeGrafter"/>
</dbReference>
<comment type="similarity">
    <text evidence="2">Belongs to the 'GDSL' lipolytic enzyme family. Phospholipase B1 subfamily.</text>
</comment>
<dbReference type="PANTHER" id="PTHR21325">
    <property type="entry name" value="PHOSPHOLIPASE B, PLB1"/>
    <property type="match status" value="1"/>
</dbReference>
<proteinExistence type="inferred from homology"/>
<evidence type="ECO:0000256" key="5">
    <source>
        <dbReference type="ARBA" id="ARBA00022692"/>
    </source>
</evidence>
<dbReference type="FunFam" id="3.40.50.1110:FF:000005">
    <property type="entry name" value="Phospholipase B1"/>
    <property type="match status" value="1"/>
</dbReference>
<evidence type="ECO:0000256" key="34">
    <source>
        <dbReference type="ARBA" id="ARBA00048613"/>
    </source>
</evidence>
<evidence type="ECO:0000256" key="40">
    <source>
        <dbReference type="ARBA" id="ARBA00049363"/>
    </source>
</evidence>
<keyword evidence="10" id="KW-0443">Lipid metabolism</keyword>
<dbReference type="Proteomes" id="UP000235965">
    <property type="component" value="Unassembled WGS sequence"/>
</dbReference>
<sequence length="453" mass="50646">MRTTSLLLLTITATLLVETQTQSSFVRWLDRQYEVVRRGFLKGLLRTGSASKRGIVSGSQSNSATRSTTFLNATQQEDRPKGTSLRATSQYFNNKFQEPVPEDIPFPCDTQPGYPGARSATRPNSVHRLRVGDIDVIGAMGDSLTAGSGSAAANVVEVSIENRGMSWSGGGESTWREYLTLPNILKEFNPSLIGYAVKDSLGSQKNSQFNVAEPMAITSDMPFQAELLVKRMRSDKRVDYENDWKMVTIMIGSNDFCSHMCYMKNFSMTPKLHKDNLIKALDYLRDNMPRTIVNLVAPPQLQKIQELKGKPAICFLLNEVECPCMFGLRWQHLKENFTEIIREVQEIDIELAASRNYNSKDDFAVVGHTFLTRASVPNKRTAGGNVTDFSFLSEDCFHFTQKTQALSASSLWNSLLEPVGNKSFAIMETPLARFLCPTPDHPFIYTAANSVTR</sequence>
<dbReference type="InterPro" id="IPR001087">
    <property type="entry name" value="GDSL"/>
</dbReference>
<dbReference type="AlphaFoldDB" id="A0A2J7RI88"/>
<dbReference type="EMBL" id="NEVH01003505">
    <property type="protein sequence ID" value="PNF40543.1"/>
    <property type="molecule type" value="Genomic_DNA"/>
</dbReference>
<feature type="chain" id="PRO_5014559445" description="Phospholipase B1, membrane-associated" evidence="44">
    <location>
        <begin position="22"/>
        <end position="453"/>
    </location>
</feature>
<keyword evidence="5" id="KW-0812">Transmembrane</keyword>
<comment type="catalytic activity">
    <reaction evidence="32">
        <text>1,2,3-tri-(9Z-octadecenoyl)-glycerol + H2O = di-(9Z)-octadecenoylglycerol + (9Z)-octadecenoate + H(+)</text>
        <dbReference type="Rhea" id="RHEA:38575"/>
        <dbReference type="ChEBI" id="CHEBI:15377"/>
        <dbReference type="ChEBI" id="CHEBI:15378"/>
        <dbReference type="ChEBI" id="CHEBI:30823"/>
        <dbReference type="ChEBI" id="CHEBI:53753"/>
        <dbReference type="ChEBI" id="CHEBI:75945"/>
    </reaction>
    <physiologicalReaction direction="left-to-right" evidence="32">
        <dbReference type="Rhea" id="RHEA:38576"/>
    </physiologicalReaction>
</comment>
<evidence type="ECO:0000256" key="6">
    <source>
        <dbReference type="ARBA" id="ARBA00022729"/>
    </source>
</evidence>
<dbReference type="InParanoid" id="A0A2J7RI88"/>
<evidence type="ECO:0000256" key="20">
    <source>
        <dbReference type="ARBA" id="ARBA00045916"/>
    </source>
</evidence>
<evidence type="ECO:0000256" key="1">
    <source>
        <dbReference type="ARBA" id="ARBA00004247"/>
    </source>
</evidence>
<evidence type="ECO:0000256" key="28">
    <source>
        <dbReference type="ARBA" id="ARBA00048058"/>
    </source>
</evidence>
<comment type="function">
    <text evidence="20">Calcium-independent membrane-associated phospholipase that catalyzes complete diacylation of phospholipids by hydrolyzing both sn-1 and sn-2 fatty acyl chains attached to the glycerol backbone (phospholipase B activity). Has dual phospholipase and lysophospholipase activities toward diacylphospholipids. Preferentially cleaves sn-2 ester bonds over sn-1 bonds. Acts as a lipase toward glycerolipid substrates. Hydrolyzes fatty acyl chains of diacylglycerols with preference for the sn-2 position and of triacylglycerols with not positional selectivity. May also hydrolyze long chain retinyl esters such as retinyl palmitate. May contribute to digestion of dietary phospholipids, glycerolipids and retinoids, facilitating lipid absorption at the brush border.</text>
</comment>
<evidence type="ECO:0000256" key="16">
    <source>
        <dbReference type="ARBA" id="ARBA00029723"/>
    </source>
</evidence>
<evidence type="ECO:0000256" key="22">
    <source>
        <dbReference type="ARBA" id="ARBA00047363"/>
    </source>
</evidence>
<dbReference type="EMBL" id="NEVH01003505">
    <property type="protein sequence ID" value="PNF40542.1"/>
    <property type="molecule type" value="Genomic_DNA"/>
</dbReference>
<keyword evidence="7" id="KW-0677">Repeat</keyword>
<evidence type="ECO:0000256" key="14">
    <source>
        <dbReference type="ARBA" id="ARBA00023408"/>
    </source>
</evidence>
<comment type="catalytic activity">
    <reaction evidence="28">
        <text>1,2-di-(9Z-octadecenoyl)-sn-glycero-3-phosphocholine + H2O = 1-(9Z-octadecenoyl)-sn-glycero-3-phosphocholine + (9Z)-octadecenoate + H(+)</text>
        <dbReference type="Rhea" id="RHEA:40923"/>
        <dbReference type="ChEBI" id="CHEBI:15377"/>
        <dbReference type="ChEBI" id="CHEBI:15378"/>
        <dbReference type="ChEBI" id="CHEBI:28610"/>
        <dbReference type="ChEBI" id="CHEBI:30823"/>
        <dbReference type="ChEBI" id="CHEBI:74669"/>
    </reaction>
    <physiologicalReaction direction="left-to-right" evidence="28">
        <dbReference type="Rhea" id="RHEA:40924"/>
    </physiologicalReaction>
</comment>
<evidence type="ECO:0000256" key="10">
    <source>
        <dbReference type="ARBA" id="ARBA00023098"/>
    </source>
</evidence>
<dbReference type="GO" id="GO:0016324">
    <property type="term" value="C:apical plasma membrane"/>
    <property type="evidence" value="ECO:0007669"/>
    <property type="project" value="UniProtKB-SubCell"/>
</dbReference>
<accession>A0A2J7RI88</accession>
<evidence type="ECO:0000256" key="26">
    <source>
        <dbReference type="ARBA" id="ARBA00048015"/>
    </source>
</evidence>
<comment type="catalytic activity">
    <reaction evidence="41">
        <text>1,3-di-(9Z-octadecenoyl)-glycerol + H2O = 1-(9Z-octadecenoyl)-glycerol + (9Z)-octadecenoate + H(+)</text>
        <dbReference type="Rhea" id="RHEA:39939"/>
        <dbReference type="ChEBI" id="CHEBI:15377"/>
        <dbReference type="ChEBI" id="CHEBI:15378"/>
        <dbReference type="ChEBI" id="CHEBI:30823"/>
        <dbReference type="ChEBI" id="CHEBI:75342"/>
        <dbReference type="ChEBI" id="CHEBI:75735"/>
    </reaction>
    <physiologicalReaction direction="left-to-right" evidence="41">
        <dbReference type="Rhea" id="RHEA:39940"/>
    </physiologicalReaction>
</comment>